<evidence type="ECO:0000256" key="3">
    <source>
        <dbReference type="ARBA" id="ARBA00023242"/>
    </source>
</evidence>
<dbReference type="Proteomes" id="UP001642260">
    <property type="component" value="Unassembled WGS sequence"/>
</dbReference>
<comment type="similarity">
    <text evidence="2">Belongs to the AMY1 family.</text>
</comment>
<comment type="subcellular location">
    <subcellularLocation>
        <location evidence="1">Nucleus</location>
    </subcellularLocation>
</comment>
<reference evidence="4 5" key="1">
    <citation type="submission" date="2022-03" db="EMBL/GenBank/DDBJ databases">
        <authorList>
            <person name="Macdonald S."/>
            <person name="Ahmed S."/>
            <person name="Newling K."/>
        </authorList>
    </citation>
    <scope>NUCLEOTIDE SEQUENCE [LARGE SCALE GENOMIC DNA]</scope>
</reference>
<dbReference type="PANTHER" id="PTHR13168:SF0">
    <property type="entry name" value="C-MYC-BINDING PROTEIN"/>
    <property type="match status" value="1"/>
</dbReference>
<name>A0ABC8MA32_ERUVS</name>
<proteinExistence type="inferred from homology"/>
<gene>
    <name evidence="4" type="ORF">ERUC_LOCUS44943</name>
</gene>
<evidence type="ECO:0000256" key="1">
    <source>
        <dbReference type="ARBA" id="ARBA00004123"/>
    </source>
</evidence>
<evidence type="ECO:0000313" key="4">
    <source>
        <dbReference type="EMBL" id="CAH8392460.1"/>
    </source>
</evidence>
<protein>
    <submittedName>
        <fullName evidence="4">Uncharacterized protein</fullName>
    </submittedName>
</protein>
<dbReference type="GO" id="GO:0005634">
    <property type="term" value="C:nucleus"/>
    <property type="evidence" value="ECO:0007669"/>
    <property type="project" value="UniProtKB-SubCell"/>
</dbReference>
<accession>A0ABC8MA32</accession>
<organism evidence="4 5">
    <name type="scientific">Eruca vesicaria subsp. sativa</name>
    <name type="common">Garden rocket</name>
    <name type="synonym">Eruca sativa</name>
    <dbReference type="NCBI Taxonomy" id="29727"/>
    <lineage>
        <taxon>Eukaryota</taxon>
        <taxon>Viridiplantae</taxon>
        <taxon>Streptophyta</taxon>
        <taxon>Embryophyta</taxon>
        <taxon>Tracheophyta</taxon>
        <taxon>Spermatophyta</taxon>
        <taxon>Magnoliopsida</taxon>
        <taxon>eudicotyledons</taxon>
        <taxon>Gunneridae</taxon>
        <taxon>Pentapetalae</taxon>
        <taxon>rosids</taxon>
        <taxon>malvids</taxon>
        <taxon>Brassicales</taxon>
        <taxon>Brassicaceae</taxon>
        <taxon>Brassiceae</taxon>
        <taxon>Eruca</taxon>
    </lineage>
</organism>
<dbReference type="InterPro" id="IPR026060">
    <property type="entry name" value="AMY1"/>
</dbReference>
<evidence type="ECO:0000313" key="5">
    <source>
        <dbReference type="Proteomes" id="UP001642260"/>
    </source>
</evidence>
<keyword evidence="3" id="KW-0539">Nucleus</keyword>
<comment type="caution">
    <text evidence="4">The sequence shown here is derived from an EMBL/GenBank/DDBJ whole genome shotgun (WGS) entry which is preliminary data.</text>
</comment>
<sequence length="124" mass="14134">MVALYEQNDKPSSALEFIHRKLGGPSVSDYEKLQAKKSDIQIKYNELFAKHLETLRVVNYFPSRNDPVHHVEQYPTPPPVYSGKHGSVMYSSSSPPLTSRDTILHIQVPKLYLHVSCLRLTVND</sequence>
<dbReference type="AlphaFoldDB" id="A0ABC8MA32"/>
<evidence type="ECO:0000256" key="2">
    <source>
        <dbReference type="ARBA" id="ARBA00009389"/>
    </source>
</evidence>
<keyword evidence="5" id="KW-1185">Reference proteome</keyword>
<dbReference type="EMBL" id="CAKOAT010996113">
    <property type="protein sequence ID" value="CAH8392460.1"/>
    <property type="molecule type" value="Genomic_DNA"/>
</dbReference>
<dbReference type="PANTHER" id="PTHR13168">
    <property type="entry name" value="ASSOCIATE OF C-MYC AMY-1"/>
    <property type="match status" value="1"/>
</dbReference>